<dbReference type="AlphaFoldDB" id="A0AA88A766"/>
<protein>
    <submittedName>
        <fullName evidence="1">Uncharacterized protein</fullName>
    </submittedName>
</protein>
<gene>
    <name evidence="1" type="ORF">TIFTF001_015439</name>
</gene>
<evidence type="ECO:0000313" key="2">
    <source>
        <dbReference type="Proteomes" id="UP001187192"/>
    </source>
</evidence>
<proteinExistence type="predicted"/>
<accession>A0AA88A766</accession>
<reference evidence="1" key="1">
    <citation type="submission" date="2023-07" db="EMBL/GenBank/DDBJ databases">
        <title>draft genome sequence of fig (Ficus carica).</title>
        <authorList>
            <person name="Takahashi T."/>
            <person name="Nishimura K."/>
        </authorList>
    </citation>
    <scope>NUCLEOTIDE SEQUENCE</scope>
</reference>
<name>A0AA88A766_FICCA</name>
<organism evidence="1 2">
    <name type="scientific">Ficus carica</name>
    <name type="common">Common fig</name>
    <dbReference type="NCBI Taxonomy" id="3494"/>
    <lineage>
        <taxon>Eukaryota</taxon>
        <taxon>Viridiplantae</taxon>
        <taxon>Streptophyta</taxon>
        <taxon>Embryophyta</taxon>
        <taxon>Tracheophyta</taxon>
        <taxon>Spermatophyta</taxon>
        <taxon>Magnoliopsida</taxon>
        <taxon>eudicotyledons</taxon>
        <taxon>Gunneridae</taxon>
        <taxon>Pentapetalae</taxon>
        <taxon>rosids</taxon>
        <taxon>fabids</taxon>
        <taxon>Rosales</taxon>
        <taxon>Moraceae</taxon>
        <taxon>Ficeae</taxon>
        <taxon>Ficus</taxon>
    </lineage>
</organism>
<dbReference type="EMBL" id="BTGU01000022">
    <property type="protein sequence ID" value="GMN46245.1"/>
    <property type="molecule type" value="Genomic_DNA"/>
</dbReference>
<evidence type="ECO:0000313" key="1">
    <source>
        <dbReference type="EMBL" id="GMN46245.1"/>
    </source>
</evidence>
<comment type="caution">
    <text evidence="1">The sequence shown here is derived from an EMBL/GenBank/DDBJ whole genome shotgun (WGS) entry which is preliminary data.</text>
</comment>
<dbReference type="Proteomes" id="UP001187192">
    <property type="component" value="Unassembled WGS sequence"/>
</dbReference>
<sequence>MEADTSGLFGFLTGWFGYCHFSSAPDSGYTPNYVSYSVGSLESSGCQYARPLDTGFLISQLIGVVLVMRSLRLLPLELDGIGHLRTP</sequence>
<keyword evidence="2" id="KW-1185">Reference proteome</keyword>